<dbReference type="AlphaFoldDB" id="A0AAW2GA45"/>
<reference evidence="1 2" key="1">
    <citation type="submission" date="2023-03" db="EMBL/GenBank/DDBJ databases">
        <title>High recombination rates correlate with genetic variation in Cardiocondyla obscurior ants.</title>
        <authorList>
            <person name="Errbii M."/>
        </authorList>
    </citation>
    <scope>NUCLEOTIDE SEQUENCE [LARGE SCALE GENOMIC DNA]</scope>
    <source>
        <strain evidence="1">Alpha-2009</strain>
        <tissue evidence="1">Whole body</tissue>
    </source>
</reference>
<gene>
    <name evidence="1" type="ORF">PUN28_005961</name>
</gene>
<evidence type="ECO:0000313" key="1">
    <source>
        <dbReference type="EMBL" id="KAL0123794.1"/>
    </source>
</evidence>
<dbReference type="EMBL" id="JADYXP020000005">
    <property type="protein sequence ID" value="KAL0123794.1"/>
    <property type="molecule type" value="Genomic_DNA"/>
</dbReference>
<name>A0AAW2GA45_9HYME</name>
<proteinExistence type="predicted"/>
<protein>
    <submittedName>
        <fullName evidence="1">Uncharacterized protein</fullName>
    </submittedName>
</protein>
<dbReference type="Proteomes" id="UP001430953">
    <property type="component" value="Unassembled WGS sequence"/>
</dbReference>
<organism evidence="1 2">
    <name type="scientific">Cardiocondyla obscurior</name>
    <dbReference type="NCBI Taxonomy" id="286306"/>
    <lineage>
        <taxon>Eukaryota</taxon>
        <taxon>Metazoa</taxon>
        <taxon>Ecdysozoa</taxon>
        <taxon>Arthropoda</taxon>
        <taxon>Hexapoda</taxon>
        <taxon>Insecta</taxon>
        <taxon>Pterygota</taxon>
        <taxon>Neoptera</taxon>
        <taxon>Endopterygota</taxon>
        <taxon>Hymenoptera</taxon>
        <taxon>Apocrita</taxon>
        <taxon>Aculeata</taxon>
        <taxon>Formicoidea</taxon>
        <taxon>Formicidae</taxon>
        <taxon>Myrmicinae</taxon>
        <taxon>Cardiocondyla</taxon>
    </lineage>
</organism>
<comment type="caution">
    <text evidence="1">The sequence shown here is derived from an EMBL/GenBank/DDBJ whole genome shotgun (WGS) entry which is preliminary data.</text>
</comment>
<sequence length="79" mass="9233">MEQKYETSLRGTTRIARETDIPRGPRRLQREMRKERGIVKRARRKENISRAMIMDAHVLSGRVFGIFPSCPLYPFADIA</sequence>
<keyword evidence="2" id="KW-1185">Reference proteome</keyword>
<accession>A0AAW2GA45</accession>
<evidence type="ECO:0000313" key="2">
    <source>
        <dbReference type="Proteomes" id="UP001430953"/>
    </source>
</evidence>